<dbReference type="InterPro" id="IPR010982">
    <property type="entry name" value="Lambda_DNA-bd_dom_sf"/>
</dbReference>
<dbReference type="PROSITE" id="PS50943">
    <property type="entry name" value="HTH_CROC1"/>
    <property type="match status" value="1"/>
</dbReference>
<dbReference type="SMART" id="SM00530">
    <property type="entry name" value="HTH_XRE"/>
    <property type="match status" value="1"/>
</dbReference>
<gene>
    <name evidence="3" type="ORF">DI595_07350</name>
</gene>
<accession>A0A2W5FES2</accession>
<feature type="domain" description="HTH cro/C1-type" evidence="2">
    <location>
        <begin position="16"/>
        <end position="65"/>
    </location>
</feature>
<evidence type="ECO:0000313" key="3">
    <source>
        <dbReference type="EMBL" id="PZP52170.1"/>
    </source>
</evidence>
<dbReference type="Proteomes" id="UP000249769">
    <property type="component" value="Unassembled WGS sequence"/>
</dbReference>
<dbReference type="EMBL" id="QFOL01000057">
    <property type="protein sequence ID" value="PZP52170.1"/>
    <property type="molecule type" value="Genomic_DNA"/>
</dbReference>
<proteinExistence type="predicted"/>
<reference evidence="3 4" key="1">
    <citation type="submission" date="2017-08" db="EMBL/GenBank/DDBJ databases">
        <title>Infants hospitalized years apart are colonized by the same room-sourced microbial strains.</title>
        <authorList>
            <person name="Brooks B."/>
            <person name="Olm M.R."/>
            <person name="Firek B.A."/>
            <person name="Baker R."/>
            <person name="Thomas B.C."/>
            <person name="Morowitz M.J."/>
            <person name="Banfield J.F."/>
        </authorList>
    </citation>
    <scope>NUCLEOTIDE SEQUENCE [LARGE SCALE GENOMIC DNA]</scope>
    <source>
        <strain evidence="3">S2_009_000_R2_73</strain>
    </source>
</reference>
<feature type="region of interest" description="Disordered" evidence="1">
    <location>
        <begin position="72"/>
        <end position="103"/>
    </location>
</feature>
<dbReference type="Pfam" id="PF13443">
    <property type="entry name" value="HTH_26"/>
    <property type="match status" value="1"/>
</dbReference>
<dbReference type="GO" id="GO:0003677">
    <property type="term" value="F:DNA binding"/>
    <property type="evidence" value="ECO:0007669"/>
    <property type="project" value="InterPro"/>
</dbReference>
<organism evidence="3 4">
    <name type="scientific">Agrobacterium fabrum</name>
    <dbReference type="NCBI Taxonomy" id="1176649"/>
    <lineage>
        <taxon>Bacteria</taxon>
        <taxon>Pseudomonadati</taxon>
        <taxon>Pseudomonadota</taxon>
        <taxon>Alphaproteobacteria</taxon>
        <taxon>Hyphomicrobiales</taxon>
        <taxon>Rhizobiaceae</taxon>
        <taxon>Rhizobium/Agrobacterium group</taxon>
        <taxon>Agrobacterium</taxon>
        <taxon>Agrobacterium tumefaciens complex</taxon>
    </lineage>
</organism>
<dbReference type="AlphaFoldDB" id="A0A2W5FES2"/>
<name>A0A2W5FES2_9HYPH</name>
<evidence type="ECO:0000256" key="1">
    <source>
        <dbReference type="SAM" id="MobiDB-lite"/>
    </source>
</evidence>
<dbReference type="SUPFAM" id="SSF47413">
    <property type="entry name" value="lambda repressor-like DNA-binding domains"/>
    <property type="match status" value="1"/>
</dbReference>
<feature type="compositionally biased region" description="Polar residues" evidence="1">
    <location>
        <begin position="89"/>
        <end position="100"/>
    </location>
</feature>
<evidence type="ECO:0000259" key="2">
    <source>
        <dbReference type="PROSITE" id="PS50943"/>
    </source>
</evidence>
<evidence type="ECO:0000313" key="4">
    <source>
        <dbReference type="Proteomes" id="UP000249769"/>
    </source>
</evidence>
<comment type="caution">
    <text evidence="3">The sequence shown here is derived from an EMBL/GenBank/DDBJ whole genome shotgun (WGS) entry which is preliminary data.</text>
</comment>
<sequence>MAQNAIDTLWFLQRLQEKGGNQSDLARFLGLDRSAVTRMLKGDRNMSADEQDRIADYLGIPVGEIALHRRGGAHGFSESGQAPYAGPASETSRQATSSPSGHPIFGCMKGTITVMPDVDLTEPMDFEWGEKLYNE</sequence>
<protein>
    <submittedName>
        <fullName evidence="3">XRE family transcriptional regulator</fullName>
    </submittedName>
</protein>
<dbReference type="InterPro" id="IPR001387">
    <property type="entry name" value="Cro/C1-type_HTH"/>
</dbReference>
<dbReference type="Gene3D" id="1.10.260.40">
    <property type="entry name" value="lambda repressor-like DNA-binding domains"/>
    <property type="match status" value="1"/>
</dbReference>
<dbReference type="CDD" id="cd00093">
    <property type="entry name" value="HTH_XRE"/>
    <property type="match status" value="1"/>
</dbReference>